<dbReference type="OrthoDB" id="9811721at2"/>
<evidence type="ECO:0000313" key="11">
    <source>
        <dbReference type="Proteomes" id="UP000276178"/>
    </source>
</evidence>
<feature type="transmembrane region" description="Helical" evidence="8">
    <location>
        <begin position="133"/>
        <end position="152"/>
    </location>
</feature>
<evidence type="ECO:0000256" key="7">
    <source>
        <dbReference type="ARBA" id="ARBA00023136"/>
    </source>
</evidence>
<feature type="transmembrane region" description="Helical" evidence="8">
    <location>
        <begin position="209"/>
        <end position="227"/>
    </location>
</feature>
<keyword evidence="12" id="KW-1185">Reference proteome</keyword>
<protein>
    <submittedName>
        <fullName evidence="10">Iron ABC transporter permease</fullName>
    </submittedName>
</protein>
<evidence type="ECO:0000256" key="8">
    <source>
        <dbReference type="SAM" id="Phobius"/>
    </source>
</evidence>
<dbReference type="CDD" id="cd06550">
    <property type="entry name" value="TM_ABC_iron-siderophores_like"/>
    <property type="match status" value="1"/>
</dbReference>
<feature type="transmembrane region" description="Helical" evidence="8">
    <location>
        <begin position="320"/>
        <end position="341"/>
    </location>
</feature>
<evidence type="ECO:0000313" key="10">
    <source>
        <dbReference type="EMBL" id="RNB59220.1"/>
    </source>
</evidence>
<dbReference type="Proteomes" id="UP000317180">
    <property type="component" value="Unassembled WGS sequence"/>
</dbReference>
<reference evidence="10 11" key="1">
    <citation type="submission" date="2018-10" db="EMBL/GenBank/DDBJ databases">
        <title>Phylogenomics of Brevibacillus.</title>
        <authorList>
            <person name="Dunlap C."/>
        </authorList>
    </citation>
    <scope>NUCLEOTIDE SEQUENCE [LARGE SCALE GENOMIC DNA]</scope>
    <source>
        <strain evidence="10 11">NRRL NRS 1219</strain>
    </source>
</reference>
<comment type="caution">
    <text evidence="10">The sequence shown here is derived from an EMBL/GenBank/DDBJ whole genome shotgun (WGS) entry which is preliminary data.</text>
</comment>
<gene>
    <name evidence="9" type="primary">fecD_1</name>
    <name evidence="9" type="ORF">BAG01nite_34980</name>
    <name evidence="10" type="ORF">EB820_04795</name>
</gene>
<evidence type="ECO:0000256" key="3">
    <source>
        <dbReference type="ARBA" id="ARBA00022448"/>
    </source>
</evidence>
<feature type="transmembrane region" description="Helical" evidence="8">
    <location>
        <begin position="164"/>
        <end position="189"/>
    </location>
</feature>
<dbReference type="GeneID" id="82812858"/>
<dbReference type="RefSeq" id="WP_122952601.1">
    <property type="nucleotide sequence ID" value="NZ_BJOD01000040.1"/>
</dbReference>
<accession>A0A3M8B761</accession>
<dbReference type="EMBL" id="RHHN01000014">
    <property type="protein sequence ID" value="RNB59220.1"/>
    <property type="molecule type" value="Genomic_DNA"/>
</dbReference>
<evidence type="ECO:0000256" key="2">
    <source>
        <dbReference type="ARBA" id="ARBA00007935"/>
    </source>
</evidence>
<name>A0A3M8B761_9BACL</name>
<keyword evidence="4" id="KW-1003">Cell membrane</keyword>
<dbReference type="AlphaFoldDB" id="A0A3M8B761"/>
<evidence type="ECO:0000256" key="5">
    <source>
        <dbReference type="ARBA" id="ARBA00022692"/>
    </source>
</evidence>
<reference evidence="9 12" key="2">
    <citation type="submission" date="2019-06" db="EMBL/GenBank/DDBJ databases">
        <title>Whole genome shotgun sequence of Brevibacillus agri NBRC 15538.</title>
        <authorList>
            <person name="Hosoyama A."/>
            <person name="Uohara A."/>
            <person name="Ohji S."/>
            <person name="Ichikawa N."/>
        </authorList>
    </citation>
    <scope>NUCLEOTIDE SEQUENCE [LARGE SCALE GENOMIC DNA]</scope>
    <source>
        <strain evidence="9 12">NBRC 15538</strain>
    </source>
</reference>
<proteinExistence type="inferred from homology"/>
<dbReference type="FunFam" id="1.10.3470.10:FF:000001">
    <property type="entry name" value="Vitamin B12 ABC transporter permease BtuC"/>
    <property type="match status" value="1"/>
</dbReference>
<dbReference type="Pfam" id="PF01032">
    <property type="entry name" value="FecCD"/>
    <property type="match status" value="1"/>
</dbReference>
<feature type="transmembrane region" description="Helical" evidence="8">
    <location>
        <begin position="253"/>
        <end position="278"/>
    </location>
</feature>
<dbReference type="GO" id="GO:0005886">
    <property type="term" value="C:plasma membrane"/>
    <property type="evidence" value="ECO:0007669"/>
    <property type="project" value="UniProtKB-SubCell"/>
</dbReference>
<dbReference type="EMBL" id="BJOD01000040">
    <property type="protein sequence ID" value="GED27396.1"/>
    <property type="molecule type" value="Genomic_DNA"/>
</dbReference>
<keyword evidence="5 8" id="KW-0812">Transmembrane</keyword>
<dbReference type="Proteomes" id="UP000276178">
    <property type="component" value="Unassembled WGS sequence"/>
</dbReference>
<organism evidence="10 11">
    <name type="scientific">Brevibacillus agri</name>
    <dbReference type="NCBI Taxonomy" id="51101"/>
    <lineage>
        <taxon>Bacteria</taxon>
        <taxon>Bacillati</taxon>
        <taxon>Bacillota</taxon>
        <taxon>Bacilli</taxon>
        <taxon>Bacillales</taxon>
        <taxon>Paenibacillaceae</taxon>
        <taxon>Brevibacillus</taxon>
    </lineage>
</organism>
<feature type="transmembrane region" description="Helical" evidence="8">
    <location>
        <begin position="77"/>
        <end position="95"/>
    </location>
</feature>
<comment type="subcellular location">
    <subcellularLocation>
        <location evidence="1">Cell membrane</location>
        <topology evidence="1">Multi-pass membrane protein</topology>
    </subcellularLocation>
</comment>
<sequence>MNRLFSIRSWAGRFAQLLPQKTMLLLAVLLLCTVGGMVVSVQLGSKLIPLSDVVRTLFGYGTPEQMLVVGTLRLPRVLLAVLVGAALSVSGAILQGVARNPLASPDVIGVTGGAAFAAVAFITYTAGAVSVRWLPLAAFCGAALVSLLIYFLAWKKGVTSTRLILVGIGVAAVTSALTMLMIVLSPITAASKAYIWMTGSIYGASWENVYAMLPWAIVFIPLALLYARILDVQELGDELATGLGARVQLHRCILLFISVALAGAAVAVAGAVGFIGLIGPHIARKLVGPSYGRAIPVAALIGSLLLLTADTVARLAFQPLDVPAGVFTAGVGAPFFLYLLYRSRNR</sequence>
<keyword evidence="3" id="KW-0813">Transport</keyword>
<keyword evidence="6 8" id="KW-1133">Transmembrane helix</keyword>
<dbReference type="GO" id="GO:0022857">
    <property type="term" value="F:transmembrane transporter activity"/>
    <property type="evidence" value="ECO:0007669"/>
    <property type="project" value="InterPro"/>
</dbReference>
<evidence type="ECO:0000256" key="1">
    <source>
        <dbReference type="ARBA" id="ARBA00004651"/>
    </source>
</evidence>
<comment type="similarity">
    <text evidence="2">Belongs to the binding-protein-dependent transport system permease family. FecCD subfamily.</text>
</comment>
<evidence type="ECO:0000256" key="6">
    <source>
        <dbReference type="ARBA" id="ARBA00022989"/>
    </source>
</evidence>
<dbReference type="InterPro" id="IPR000522">
    <property type="entry name" value="ABC_transptr_permease_BtuC"/>
</dbReference>
<dbReference type="Gene3D" id="1.10.3470.10">
    <property type="entry name" value="ABC transporter involved in vitamin B12 uptake, BtuC"/>
    <property type="match status" value="1"/>
</dbReference>
<dbReference type="InterPro" id="IPR037294">
    <property type="entry name" value="ABC_BtuC-like"/>
</dbReference>
<evidence type="ECO:0000313" key="9">
    <source>
        <dbReference type="EMBL" id="GED27396.1"/>
    </source>
</evidence>
<feature type="transmembrane region" description="Helical" evidence="8">
    <location>
        <begin position="107"/>
        <end position="127"/>
    </location>
</feature>
<dbReference type="PANTHER" id="PTHR30472:SF24">
    <property type="entry name" value="FERRIC ENTEROBACTIN TRANSPORT SYSTEM PERMEASE PROTEIN FEPG"/>
    <property type="match status" value="1"/>
</dbReference>
<dbReference type="GO" id="GO:0033214">
    <property type="term" value="P:siderophore-iron import into cell"/>
    <property type="evidence" value="ECO:0007669"/>
    <property type="project" value="TreeGrafter"/>
</dbReference>
<evidence type="ECO:0000256" key="4">
    <source>
        <dbReference type="ARBA" id="ARBA00022475"/>
    </source>
</evidence>
<dbReference type="SUPFAM" id="SSF81345">
    <property type="entry name" value="ABC transporter involved in vitamin B12 uptake, BtuC"/>
    <property type="match status" value="1"/>
</dbReference>
<keyword evidence="7 8" id="KW-0472">Membrane</keyword>
<evidence type="ECO:0000313" key="12">
    <source>
        <dbReference type="Proteomes" id="UP000317180"/>
    </source>
</evidence>
<dbReference type="PANTHER" id="PTHR30472">
    <property type="entry name" value="FERRIC ENTEROBACTIN TRANSPORT SYSTEM PERMEASE PROTEIN"/>
    <property type="match status" value="1"/>
</dbReference>